<feature type="domain" description="IclR-ED" evidence="5">
    <location>
        <begin position="77"/>
        <end position="261"/>
    </location>
</feature>
<organism evidence="6 7">
    <name type="scientific">Sporosarcina soli</name>
    <dbReference type="NCBI Taxonomy" id="334736"/>
    <lineage>
        <taxon>Bacteria</taxon>
        <taxon>Bacillati</taxon>
        <taxon>Bacillota</taxon>
        <taxon>Bacilli</taxon>
        <taxon>Bacillales</taxon>
        <taxon>Caryophanaceae</taxon>
        <taxon>Sporosarcina</taxon>
    </lineage>
</organism>
<keyword evidence="2" id="KW-0238">DNA-binding</keyword>
<accession>A0ABW0TIW8</accession>
<dbReference type="PROSITE" id="PS51077">
    <property type="entry name" value="HTH_ICLR"/>
    <property type="match status" value="1"/>
</dbReference>
<dbReference type="NCBIfam" id="TIGR02431">
    <property type="entry name" value="pcaR_pcaU"/>
    <property type="match status" value="1"/>
</dbReference>
<keyword evidence="3" id="KW-0804">Transcription</keyword>
<protein>
    <submittedName>
        <fullName evidence="6">IclR family transcriptional regulator C-terminal domain-containing protein</fullName>
    </submittedName>
</protein>
<dbReference type="PANTHER" id="PTHR30136:SF34">
    <property type="entry name" value="TRANSCRIPTIONAL REGULATOR"/>
    <property type="match status" value="1"/>
</dbReference>
<dbReference type="InterPro" id="IPR036388">
    <property type="entry name" value="WH-like_DNA-bd_sf"/>
</dbReference>
<dbReference type="Pfam" id="PF09339">
    <property type="entry name" value="HTH_IclR"/>
    <property type="match status" value="1"/>
</dbReference>
<evidence type="ECO:0000259" key="4">
    <source>
        <dbReference type="PROSITE" id="PS51077"/>
    </source>
</evidence>
<evidence type="ECO:0000313" key="6">
    <source>
        <dbReference type="EMBL" id="MFC5589421.1"/>
    </source>
</evidence>
<dbReference type="PROSITE" id="PS51078">
    <property type="entry name" value="ICLR_ED"/>
    <property type="match status" value="1"/>
</dbReference>
<feature type="domain" description="HTH iclR-type" evidence="4">
    <location>
        <begin position="16"/>
        <end position="76"/>
    </location>
</feature>
<dbReference type="SUPFAM" id="SSF55781">
    <property type="entry name" value="GAF domain-like"/>
    <property type="match status" value="1"/>
</dbReference>
<dbReference type="InterPro" id="IPR029016">
    <property type="entry name" value="GAF-like_dom_sf"/>
</dbReference>
<dbReference type="InterPro" id="IPR012794">
    <property type="entry name" value="PcaR_PcaU"/>
</dbReference>
<dbReference type="Gene3D" id="1.10.10.10">
    <property type="entry name" value="Winged helix-like DNA-binding domain superfamily/Winged helix DNA-binding domain"/>
    <property type="match status" value="1"/>
</dbReference>
<comment type="caution">
    <text evidence="6">The sequence shown here is derived from an EMBL/GenBank/DDBJ whole genome shotgun (WGS) entry which is preliminary data.</text>
</comment>
<dbReference type="InterPro" id="IPR050707">
    <property type="entry name" value="HTH_MetabolicPath_Reg"/>
</dbReference>
<name>A0ABW0TIW8_9BACL</name>
<evidence type="ECO:0000313" key="7">
    <source>
        <dbReference type="Proteomes" id="UP001596109"/>
    </source>
</evidence>
<evidence type="ECO:0000256" key="2">
    <source>
        <dbReference type="ARBA" id="ARBA00023125"/>
    </source>
</evidence>
<keyword evidence="1" id="KW-0805">Transcription regulation</keyword>
<dbReference type="EMBL" id="JBHSNO010000005">
    <property type="protein sequence ID" value="MFC5589421.1"/>
    <property type="molecule type" value="Genomic_DNA"/>
</dbReference>
<evidence type="ECO:0000256" key="3">
    <source>
        <dbReference type="ARBA" id="ARBA00023163"/>
    </source>
</evidence>
<dbReference type="Proteomes" id="UP001596109">
    <property type="component" value="Unassembled WGS sequence"/>
</dbReference>
<gene>
    <name evidence="6" type="ORF">ACFPRA_11015</name>
</gene>
<dbReference type="SMART" id="SM00346">
    <property type="entry name" value="HTH_ICLR"/>
    <property type="match status" value="1"/>
</dbReference>
<dbReference type="InterPro" id="IPR036390">
    <property type="entry name" value="WH_DNA-bd_sf"/>
</dbReference>
<reference evidence="7" key="1">
    <citation type="journal article" date="2019" name="Int. J. Syst. Evol. Microbiol.">
        <title>The Global Catalogue of Microorganisms (GCM) 10K type strain sequencing project: providing services to taxonomists for standard genome sequencing and annotation.</title>
        <authorList>
            <consortium name="The Broad Institute Genomics Platform"/>
            <consortium name="The Broad Institute Genome Sequencing Center for Infectious Disease"/>
            <person name="Wu L."/>
            <person name="Ma J."/>
        </authorList>
    </citation>
    <scope>NUCLEOTIDE SEQUENCE [LARGE SCALE GENOMIC DNA]</scope>
    <source>
        <strain evidence="7">CGMCC 4.1434</strain>
    </source>
</reference>
<keyword evidence="7" id="KW-1185">Reference proteome</keyword>
<dbReference type="PANTHER" id="PTHR30136">
    <property type="entry name" value="HELIX-TURN-HELIX TRANSCRIPTIONAL REGULATOR, ICLR FAMILY"/>
    <property type="match status" value="1"/>
</dbReference>
<proteinExistence type="predicted"/>
<evidence type="ECO:0000259" key="5">
    <source>
        <dbReference type="PROSITE" id="PS51078"/>
    </source>
</evidence>
<dbReference type="RefSeq" id="WP_381434075.1">
    <property type="nucleotide sequence ID" value="NZ_JBHSNO010000005.1"/>
</dbReference>
<evidence type="ECO:0000256" key="1">
    <source>
        <dbReference type="ARBA" id="ARBA00023015"/>
    </source>
</evidence>
<dbReference type="Pfam" id="PF01614">
    <property type="entry name" value="IclR_C"/>
    <property type="match status" value="1"/>
</dbReference>
<dbReference type="Gene3D" id="3.30.450.40">
    <property type="match status" value="1"/>
</dbReference>
<dbReference type="SUPFAM" id="SSF46785">
    <property type="entry name" value="Winged helix' DNA-binding domain"/>
    <property type="match status" value="1"/>
</dbReference>
<dbReference type="InterPro" id="IPR014757">
    <property type="entry name" value="Tscrpt_reg_IclR_C"/>
</dbReference>
<sequence length="268" mass="29987">MSREYSNNSIKQTDIIQSLERGLAVIQAFSPEYPTLTVSEAAKITELSRPTVRRILLTLEHLGYVTSKNGHFSLTARVLSLGYAYLSSKNIWESAHDYMKDLVNQTNESTSISVLDDTDIVYVARIPTKRIMTISLDVGSRLPAYATSMGQVLLAHLSPPELEAYFQKIELKAFTKKTIIDKSELINRFKEIRDNGWVFVEQQLEEGLSSIAAPIRNAEGKVIAAINISAQAGRTNEKTRKEAFIPLLLQTAIQISKEISKSHHVSHL</sequence>
<dbReference type="InterPro" id="IPR005471">
    <property type="entry name" value="Tscrpt_reg_IclR_N"/>
</dbReference>